<dbReference type="InterPro" id="IPR046528">
    <property type="entry name" value="DUF6593"/>
</dbReference>
<accession>A0ABR2ZP55</accession>
<feature type="domain" description="DUF6593" evidence="2">
    <location>
        <begin position="12"/>
        <end position="191"/>
    </location>
</feature>
<name>A0ABR2ZP55_9AGAR</name>
<evidence type="ECO:0000313" key="4">
    <source>
        <dbReference type="Proteomes" id="UP001437256"/>
    </source>
</evidence>
<sequence>MPYSGSETTTLSTKDTQNQQKPTYEIMTQSFQTNSGTESSSPAIAGTVTTITNLERRSEVGRIELAGQSDSGDGDPKVAVSCNGKDLSPKPVSVGTLKTKKGMSFVFSDGATYVWRERKWKDQISVGCLPPFNGAFNDFLPKLIQEDGSTDIATFYPTGHGDEKVPVLFIHNQSPTATVTEEVITTFFYVDIYAFNHRHHSARSQGLKVHVNAFHILTFGGGPNPVSECGILQQGWVQF</sequence>
<evidence type="ECO:0000259" key="2">
    <source>
        <dbReference type="Pfam" id="PF20236"/>
    </source>
</evidence>
<dbReference type="Pfam" id="PF20236">
    <property type="entry name" value="DUF6593"/>
    <property type="match status" value="1"/>
</dbReference>
<proteinExistence type="predicted"/>
<dbReference type="EMBL" id="JBBXMP010000094">
    <property type="protein sequence ID" value="KAL0062851.1"/>
    <property type="molecule type" value="Genomic_DNA"/>
</dbReference>
<protein>
    <recommendedName>
        <fullName evidence="2">DUF6593 domain-containing protein</fullName>
    </recommendedName>
</protein>
<organism evidence="3 4">
    <name type="scientific">Marasmius tenuissimus</name>
    <dbReference type="NCBI Taxonomy" id="585030"/>
    <lineage>
        <taxon>Eukaryota</taxon>
        <taxon>Fungi</taxon>
        <taxon>Dikarya</taxon>
        <taxon>Basidiomycota</taxon>
        <taxon>Agaricomycotina</taxon>
        <taxon>Agaricomycetes</taxon>
        <taxon>Agaricomycetidae</taxon>
        <taxon>Agaricales</taxon>
        <taxon>Marasmiineae</taxon>
        <taxon>Marasmiaceae</taxon>
        <taxon>Marasmius</taxon>
    </lineage>
</organism>
<evidence type="ECO:0000313" key="3">
    <source>
        <dbReference type="EMBL" id="KAL0062851.1"/>
    </source>
</evidence>
<gene>
    <name evidence="3" type="ORF">AAF712_010243</name>
</gene>
<comment type="caution">
    <text evidence="3">The sequence shown here is derived from an EMBL/GenBank/DDBJ whole genome shotgun (WGS) entry which is preliminary data.</text>
</comment>
<reference evidence="3 4" key="1">
    <citation type="submission" date="2024-05" db="EMBL/GenBank/DDBJ databases">
        <title>A draft genome resource for the thread blight pathogen Marasmius tenuissimus strain MS-2.</title>
        <authorList>
            <person name="Yulfo-Soto G.E."/>
            <person name="Baruah I.K."/>
            <person name="Amoako-Attah I."/>
            <person name="Bukari Y."/>
            <person name="Meinhardt L.W."/>
            <person name="Bailey B.A."/>
            <person name="Cohen S.P."/>
        </authorList>
    </citation>
    <scope>NUCLEOTIDE SEQUENCE [LARGE SCALE GENOMIC DNA]</scope>
    <source>
        <strain evidence="3 4">MS-2</strain>
    </source>
</reference>
<keyword evidence="4" id="KW-1185">Reference proteome</keyword>
<evidence type="ECO:0000256" key="1">
    <source>
        <dbReference type="SAM" id="MobiDB-lite"/>
    </source>
</evidence>
<feature type="region of interest" description="Disordered" evidence="1">
    <location>
        <begin position="1"/>
        <end position="22"/>
    </location>
</feature>
<dbReference type="Proteomes" id="UP001437256">
    <property type="component" value="Unassembled WGS sequence"/>
</dbReference>